<dbReference type="EMBL" id="FN653035">
    <property type="protein sequence ID" value="CBY09265.1"/>
    <property type="molecule type" value="Genomic_DNA"/>
</dbReference>
<dbReference type="OrthoDB" id="10056816at2759"/>
<proteinExistence type="predicted"/>
<dbReference type="Pfam" id="PF01096">
    <property type="entry name" value="Zn_ribbon_TFIIS"/>
    <property type="match status" value="1"/>
</dbReference>
<protein>
    <recommendedName>
        <fullName evidence="2">DNA-directed RNA polymerase I subunit RPA12</fullName>
    </recommendedName>
    <alternativeName>
        <fullName evidence="8">DNA-directed RNA polymerase I subunit H</fullName>
    </alternativeName>
</protein>
<dbReference type="PROSITE" id="PS51133">
    <property type="entry name" value="ZF_TFIIS_2"/>
    <property type="match status" value="1"/>
</dbReference>
<gene>
    <name evidence="12" type="ORF">GSOID_T00007801001</name>
</gene>
<dbReference type="CDD" id="cd10507">
    <property type="entry name" value="Zn-ribbon_RPA12"/>
    <property type="match status" value="1"/>
</dbReference>
<keyword evidence="5 10" id="KW-0863">Zinc-finger</keyword>
<dbReference type="GO" id="GO:0003899">
    <property type="term" value="F:DNA-directed RNA polymerase activity"/>
    <property type="evidence" value="ECO:0007669"/>
    <property type="project" value="InterPro"/>
</dbReference>
<comment type="function">
    <text evidence="9">Core component of RNA polymerase I (Pol I), a DNA-dependent RNA polymerase which synthesizes ribosomal RNA precursors using the four ribonucleoside triphosphates as substrates. Can mediate Pol I proofreading of the nascent RNA transcript. Anchors into the Pol I active site to monitor transcription fidelity and cleave mis-incorporated 5'-ribonucleotides.</text>
</comment>
<dbReference type="PANTHER" id="PTHR11239:SF14">
    <property type="entry name" value="DNA-DIRECTED RNA POLYMERASE I SUBUNIT RPA12"/>
    <property type="match status" value="1"/>
</dbReference>
<dbReference type="InParanoid" id="E4XCE0"/>
<evidence type="ECO:0000256" key="3">
    <source>
        <dbReference type="ARBA" id="ARBA00022478"/>
    </source>
</evidence>
<dbReference type="SMART" id="SM00440">
    <property type="entry name" value="ZnF_C2C2"/>
    <property type="match status" value="1"/>
</dbReference>
<evidence type="ECO:0000256" key="8">
    <source>
        <dbReference type="ARBA" id="ARBA00031781"/>
    </source>
</evidence>
<evidence type="ECO:0000256" key="4">
    <source>
        <dbReference type="ARBA" id="ARBA00022723"/>
    </source>
</evidence>
<keyword evidence="6" id="KW-0862">Zinc</keyword>
<dbReference type="InterPro" id="IPR001222">
    <property type="entry name" value="Znf_TFIIS"/>
</dbReference>
<evidence type="ECO:0000256" key="5">
    <source>
        <dbReference type="ARBA" id="ARBA00022771"/>
    </source>
</evidence>
<evidence type="ECO:0000256" key="9">
    <source>
        <dbReference type="ARBA" id="ARBA00044497"/>
    </source>
</evidence>
<dbReference type="GO" id="GO:0005736">
    <property type="term" value="C:RNA polymerase I complex"/>
    <property type="evidence" value="ECO:0007669"/>
    <property type="project" value="TreeGrafter"/>
</dbReference>
<dbReference type="GO" id="GO:0006363">
    <property type="term" value="P:termination of RNA polymerase I transcription"/>
    <property type="evidence" value="ECO:0007669"/>
    <property type="project" value="TreeGrafter"/>
</dbReference>
<keyword evidence="3" id="KW-0240">DNA-directed RNA polymerase</keyword>
<dbReference type="Gene3D" id="2.20.25.10">
    <property type="match status" value="1"/>
</dbReference>
<dbReference type="GO" id="GO:0008270">
    <property type="term" value="F:zinc ion binding"/>
    <property type="evidence" value="ECO:0007669"/>
    <property type="project" value="UniProtKB-KW"/>
</dbReference>
<keyword evidence="3" id="KW-0804">Transcription</keyword>
<evidence type="ECO:0000256" key="7">
    <source>
        <dbReference type="ARBA" id="ARBA00023242"/>
    </source>
</evidence>
<evidence type="ECO:0000256" key="2">
    <source>
        <dbReference type="ARBA" id="ARBA00018784"/>
    </source>
</evidence>
<name>E4XCE0_OIKDI</name>
<reference evidence="12" key="1">
    <citation type="journal article" date="2010" name="Science">
        <title>Plasticity of animal genome architecture unmasked by rapid evolution of a pelagic tunicate.</title>
        <authorList>
            <person name="Denoeud F."/>
            <person name="Henriet S."/>
            <person name="Mungpakdee S."/>
            <person name="Aury J.M."/>
            <person name="Da Silva C."/>
            <person name="Brinkmann H."/>
            <person name="Mikhaleva J."/>
            <person name="Olsen L.C."/>
            <person name="Jubin C."/>
            <person name="Canestro C."/>
            <person name="Bouquet J.M."/>
            <person name="Danks G."/>
            <person name="Poulain J."/>
            <person name="Campsteijn C."/>
            <person name="Adamski M."/>
            <person name="Cross I."/>
            <person name="Yadetie F."/>
            <person name="Muffato M."/>
            <person name="Louis A."/>
            <person name="Butcher S."/>
            <person name="Tsagkogeorga G."/>
            <person name="Konrad A."/>
            <person name="Singh S."/>
            <person name="Jensen M.F."/>
            <person name="Cong E.H."/>
            <person name="Eikeseth-Otteraa H."/>
            <person name="Noel B."/>
            <person name="Anthouard V."/>
            <person name="Porcel B.M."/>
            <person name="Kachouri-Lafond R."/>
            <person name="Nishino A."/>
            <person name="Ugolini M."/>
            <person name="Chourrout P."/>
            <person name="Nishida H."/>
            <person name="Aasland R."/>
            <person name="Huzurbazar S."/>
            <person name="Westhof E."/>
            <person name="Delsuc F."/>
            <person name="Lehrach H."/>
            <person name="Reinhardt R."/>
            <person name="Weissenbach J."/>
            <person name="Roy S.W."/>
            <person name="Artiguenave F."/>
            <person name="Postlethwait J.H."/>
            <person name="Manak J.R."/>
            <person name="Thompson E.M."/>
            <person name="Jaillon O."/>
            <person name="Du Pasquier L."/>
            <person name="Boudinot P."/>
            <person name="Liberles D.A."/>
            <person name="Volff J.N."/>
            <person name="Philippe H."/>
            <person name="Lenhard B."/>
            <person name="Roest Crollius H."/>
            <person name="Wincker P."/>
            <person name="Chourrout D."/>
        </authorList>
    </citation>
    <scope>NUCLEOTIDE SEQUENCE [LARGE SCALE GENOMIC DNA]</scope>
</reference>
<keyword evidence="13" id="KW-1185">Reference proteome</keyword>
<evidence type="ECO:0000256" key="10">
    <source>
        <dbReference type="PROSITE-ProRule" id="PRU00472"/>
    </source>
</evidence>
<dbReference type="Proteomes" id="UP000001307">
    <property type="component" value="Unassembled WGS sequence"/>
</dbReference>
<evidence type="ECO:0000256" key="6">
    <source>
        <dbReference type="ARBA" id="ARBA00022833"/>
    </source>
</evidence>
<evidence type="ECO:0000259" key="11">
    <source>
        <dbReference type="PROSITE" id="PS51133"/>
    </source>
</evidence>
<sequence length="91" mass="10606">MIIRCKACPFKAPAKIYHDSMLNFSEVIINYPRNYYKKKDDGNLGQETSHLCSKCGHMFAWLKTMQLRSADEGQTCFYRCQKCQNIDKEDG</sequence>
<comment type="subcellular location">
    <subcellularLocation>
        <location evidence="1">Nucleus</location>
        <location evidence="1">Nucleolus</location>
    </subcellularLocation>
</comment>
<dbReference type="SUPFAM" id="SSF57783">
    <property type="entry name" value="Zinc beta-ribbon"/>
    <property type="match status" value="1"/>
</dbReference>
<evidence type="ECO:0000313" key="13">
    <source>
        <dbReference type="Proteomes" id="UP000001307"/>
    </source>
</evidence>
<feature type="domain" description="TFIIS-type" evidence="11">
    <location>
        <begin position="48"/>
        <end position="88"/>
    </location>
</feature>
<dbReference type="InterPro" id="IPR034004">
    <property type="entry name" value="Zn_ribbon_RPA12_C"/>
</dbReference>
<keyword evidence="4" id="KW-0479">Metal-binding</keyword>
<accession>E4XCE0</accession>
<dbReference type="GO" id="GO:0003676">
    <property type="term" value="F:nucleic acid binding"/>
    <property type="evidence" value="ECO:0007669"/>
    <property type="project" value="InterPro"/>
</dbReference>
<organism evidence="12">
    <name type="scientific">Oikopleura dioica</name>
    <name type="common">Tunicate</name>
    <dbReference type="NCBI Taxonomy" id="34765"/>
    <lineage>
        <taxon>Eukaryota</taxon>
        <taxon>Metazoa</taxon>
        <taxon>Chordata</taxon>
        <taxon>Tunicata</taxon>
        <taxon>Appendicularia</taxon>
        <taxon>Copelata</taxon>
        <taxon>Oikopleuridae</taxon>
        <taxon>Oikopleura</taxon>
    </lineage>
</organism>
<dbReference type="AlphaFoldDB" id="E4XCE0"/>
<dbReference type="PANTHER" id="PTHR11239">
    <property type="entry name" value="DNA-DIRECTED RNA POLYMERASE"/>
    <property type="match status" value="1"/>
</dbReference>
<keyword evidence="7" id="KW-0539">Nucleus</keyword>
<evidence type="ECO:0000313" key="12">
    <source>
        <dbReference type="EMBL" id="CBY09265.1"/>
    </source>
</evidence>
<evidence type="ECO:0000256" key="1">
    <source>
        <dbReference type="ARBA" id="ARBA00004604"/>
    </source>
</evidence>
<dbReference type="InterPro" id="IPR012164">
    <property type="entry name" value="Rpa12/Rpb9/Rpc10/TFS"/>
</dbReference>